<evidence type="ECO:0000313" key="2">
    <source>
        <dbReference type="EMBL" id="KAB0268965.1"/>
    </source>
</evidence>
<dbReference type="InterPro" id="IPR011990">
    <property type="entry name" value="TPR-like_helical_dom_sf"/>
</dbReference>
<organism evidence="2 3">
    <name type="scientific">Microvirga brassicacearum</name>
    <dbReference type="NCBI Taxonomy" id="2580413"/>
    <lineage>
        <taxon>Bacteria</taxon>
        <taxon>Pseudomonadati</taxon>
        <taxon>Pseudomonadota</taxon>
        <taxon>Alphaproteobacteria</taxon>
        <taxon>Hyphomicrobiales</taxon>
        <taxon>Methylobacteriaceae</taxon>
        <taxon>Microvirga</taxon>
    </lineage>
</organism>
<protein>
    <submittedName>
        <fullName evidence="2">Sel1 repeat family protein</fullName>
    </submittedName>
</protein>
<comment type="caution">
    <text evidence="2">The sequence shown here is derived from an EMBL/GenBank/DDBJ whole genome shotgun (WGS) entry which is preliminary data.</text>
</comment>
<dbReference type="Proteomes" id="UP000325684">
    <property type="component" value="Unassembled WGS sequence"/>
</dbReference>
<dbReference type="PANTHER" id="PTHR11102">
    <property type="entry name" value="SEL-1-LIKE PROTEIN"/>
    <property type="match status" value="1"/>
</dbReference>
<feature type="chain" id="PRO_5024376652" evidence="1">
    <location>
        <begin position="23"/>
        <end position="299"/>
    </location>
</feature>
<name>A0A5N3PH38_9HYPH</name>
<keyword evidence="1" id="KW-0732">Signal</keyword>
<dbReference type="SMART" id="SM00671">
    <property type="entry name" value="SEL1"/>
    <property type="match status" value="5"/>
</dbReference>
<dbReference type="InterPro" id="IPR050767">
    <property type="entry name" value="Sel1_AlgK"/>
</dbReference>
<dbReference type="InterPro" id="IPR006597">
    <property type="entry name" value="Sel1-like"/>
</dbReference>
<dbReference type="Pfam" id="PF08238">
    <property type="entry name" value="Sel1"/>
    <property type="match status" value="6"/>
</dbReference>
<dbReference type="EMBL" id="VCMV01000003">
    <property type="protein sequence ID" value="KAB0268965.1"/>
    <property type="molecule type" value="Genomic_DNA"/>
</dbReference>
<evidence type="ECO:0000313" key="3">
    <source>
        <dbReference type="Proteomes" id="UP000325684"/>
    </source>
</evidence>
<feature type="signal peptide" evidence="1">
    <location>
        <begin position="1"/>
        <end position="22"/>
    </location>
</feature>
<proteinExistence type="predicted"/>
<accession>A0A5N3PH38</accession>
<dbReference type="RefSeq" id="WP_150942022.1">
    <property type="nucleotide sequence ID" value="NZ_VCMV01000003.1"/>
</dbReference>
<dbReference type="AlphaFoldDB" id="A0A5N3PH38"/>
<reference evidence="2 3" key="1">
    <citation type="journal article" date="2019" name="Microorganisms">
        <title>Genome Insights into the Novel Species Microvirga brassicacearum, a Rapeseed Endophyte with Biotechnological Potential.</title>
        <authorList>
            <person name="Jimenez-Gomez A."/>
            <person name="Saati-Santamaria Z."/>
            <person name="Igual J.M."/>
            <person name="Rivas R."/>
            <person name="Mateos P.F."/>
            <person name="Garcia-Fraile P."/>
        </authorList>
    </citation>
    <scope>NUCLEOTIDE SEQUENCE [LARGE SCALE GENOMIC DNA]</scope>
    <source>
        <strain evidence="2 3">CDVBN77</strain>
    </source>
</reference>
<dbReference type="PANTHER" id="PTHR11102:SF160">
    <property type="entry name" value="ERAD-ASSOCIATED E3 UBIQUITIN-PROTEIN LIGASE COMPONENT HRD3"/>
    <property type="match status" value="1"/>
</dbReference>
<dbReference type="Gene3D" id="1.25.40.10">
    <property type="entry name" value="Tetratricopeptide repeat domain"/>
    <property type="match status" value="2"/>
</dbReference>
<dbReference type="SUPFAM" id="SSF81901">
    <property type="entry name" value="HCP-like"/>
    <property type="match status" value="2"/>
</dbReference>
<keyword evidence="3" id="KW-1185">Reference proteome</keyword>
<dbReference type="OrthoDB" id="9816559at2"/>
<evidence type="ECO:0000256" key="1">
    <source>
        <dbReference type="SAM" id="SignalP"/>
    </source>
</evidence>
<gene>
    <name evidence="2" type="ORF">FEZ63_02320</name>
</gene>
<sequence>MHRTRLFAAAFACVLSIGTAYAATDLAFGAYQRGHYNEAFREATMRLEKNQSDSAAMTLLGELYNQGLGVPVSPVKAAEWYRLAAQRGDAQALASLGLMALEGRGMAKNPAQGRAWLEEAAAKGHPVASYNLALILLPSSADADVRRTIELLRVAANAELPDAQHALGVLYLKGRGLTRNPTEAAALFERAAQNGSSVGDVEYAILLFNGDGVVKNESKAAQYFRRAAAKGNAIAQNRLARLLAAGRGVPVNKIDAAAWHILAVGQGLADPWLDDALKDLTPDEKKKSEKLAGERLGMR</sequence>